<feature type="transmembrane region" description="Helical" evidence="1">
    <location>
        <begin position="42"/>
        <end position="63"/>
    </location>
</feature>
<dbReference type="EMBL" id="BAAALD010000044">
    <property type="protein sequence ID" value="GAA1096461.1"/>
    <property type="molecule type" value="Genomic_DNA"/>
</dbReference>
<proteinExistence type="predicted"/>
<name>A0ABN1TQN9_9ACTN</name>
<gene>
    <name evidence="2" type="ORF">GCM10009663_44440</name>
</gene>
<keyword evidence="1" id="KW-0472">Membrane</keyword>
<dbReference type="RefSeq" id="WP_344625398.1">
    <property type="nucleotide sequence ID" value="NZ_BAAALD010000044.1"/>
</dbReference>
<comment type="caution">
    <text evidence="2">The sequence shown here is derived from an EMBL/GenBank/DDBJ whole genome shotgun (WGS) entry which is preliminary data.</text>
</comment>
<keyword evidence="1" id="KW-1133">Transmembrane helix</keyword>
<protein>
    <recommendedName>
        <fullName evidence="4">ABC transporter permease</fullName>
    </recommendedName>
</protein>
<organism evidence="2 3">
    <name type="scientific">Kitasatospora arboriphila</name>
    <dbReference type="NCBI Taxonomy" id="258052"/>
    <lineage>
        <taxon>Bacteria</taxon>
        <taxon>Bacillati</taxon>
        <taxon>Actinomycetota</taxon>
        <taxon>Actinomycetes</taxon>
        <taxon>Kitasatosporales</taxon>
        <taxon>Streptomycetaceae</taxon>
        <taxon>Kitasatospora</taxon>
    </lineage>
</organism>
<evidence type="ECO:0000313" key="2">
    <source>
        <dbReference type="EMBL" id="GAA1096461.1"/>
    </source>
</evidence>
<dbReference type="Proteomes" id="UP001499987">
    <property type="component" value="Unassembled WGS sequence"/>
</dbReference>
<feature type="transmembrane region" description="Helical" evidence="1">
    <location>
        <begin position="240"/>
        <end position="258"/>
    </location>
</feature>
<feature type="transmembrane region" description="Helical" evidence="1">
    <location>
        <begin position="69"/>
        <end position="90"/>
    </location>
</feature>
<evidence type="ECO:0000313" key="3">
    <source>
        <dbReference type="Proteomes" id="UP001499987"/>
    </source>
</evidence>
<feature type="transmembrane region" description="Helical" evidence="1">
    <location>
        <begin position="119"/>
        <end position="140"/>
    </location>
</feature>
<reference evidence="2 3" key="1">
    <citation type="journal article" date="2019" name="Int. J. Syst. Evol. Microbiol.">
        <title>The Global Catalogue of Microorganisms (GCM) 10K type strain sequencing project: providing services to taxonomists for standard genome sequencing and annotation.</title>
        <authorList>
            <consortium name="The Broad Institute Genomics Platform"/>
            <consortium name="The Broad Institute Genome Sequencing Center for Infectious Disease"/>
            <person name="Wu L."/>
            <person name="Ma J."/>
        </authorList>
    </citation>
    <scope>NUCLEOTIDE SEQUENCE [LARGE SCALE GENOMIC DNA]</scope>
    <source>
        <strain evidence="2 3">JCM 13002</strain>
    </source>
</reference>
<feature type="transmembrane region" description="Helical" evidence="1">
    <location>
        <begin position="146"/>
        <end position="169"/>
    </location>
</feature>
<evidence type="ECO:0000256" key="1">
    <source>
        <dbReference type="SAM" id="Phobius"/>
    </source>
</evidence>
<keyword evidence="1" id="KW-0812">Transmembrane</keyword>
<accession>A0ABN1TQN9</accession>
<evidence type="ECO:0008006" key="4">
    <source>
        <dbReference type="Google" id="ProtNLM"/>
    </source>
</evidence>
<feature type="transmembrane region" description="Helical" evidence="1">
    <location>
        <begin position="181"/>
        <end position="200"/>
    </location>
</feature>
<sequence>MPERRSTTVALSTALRQFGHGLLSSHQDYRAMFTWRSWAGGWLVRLLCQVLFFATLGTLLGSAQATGEIAFGNAAALGPLAALGVVSSTVGERRSGTLEFLLVTRANPFLVLASRGLHWVLDGMLTSSVALAVVPLLLPVPLHLPALPAVVAVNLLVSLSSYCLALTLAGISLRHPESRMYLTAGTTIGYLLLCGITTPVPQDGLPARLAAVLPITHGLALMRRLAEGAPFSFGPLLAEAGVALLWGVAAHLTLGLALRRAVRTGSLVLH</sequence>
<keyword evidence="3" id="KW-1185">Reference proteome</keyword>